<gene>
    <name evidence="1" type="ORF">WJX73_000454</name>
</gene>
<keyword evidence="2" id="KW-1185">Reference proteome</keyword>
<accession>A0AAW1NM21</accession>
<dbReference type="EMBL" id="JALJOQ010000277">
    <property type="protein sequence ID" value="KAK9786270.1"/>
    <property type="molecule type" value="Genomic_DNA"/>
</dbReference>
<sequence>MIEAVRGVVRTLYQQSGPLLLKLLDCYDLGSYTWHSLAATESHQVIALAGPAGLWLLLPLLATQQAHSVFPGEPGPRPEALTANLFWPVQVILGADDPWARADAPLAKWWFSQAKERQALTAGRSLNAQLS</sequence>
<proteinExistence type="predicted"/>
<evidence type="ECO:0000313" key="2">
    <source>
        <dbReference type="Proteomes" id="UP001465755"/>
    </source>
</evidence>
<comment type="caution">
    <text evidence="1">The sequence shown here is derived from an EMBL/GenBank/DDBJ whole genome shotgun (WGS) entry which is preliminary data.</text>
</comment>
<dbReference type="AlphaFoldDB" id="A0AAW1NM21"/>
<evidence type="ECO:0000313" key="1">
    <source>
        <dbReference type="EMBL" id="KAK9786270.1"/>
    </source>
</evidence>
<protein>
    <submittedName>
        <fullName evidence="1">Uncharacterized protein</fullName>
    </submittedName>
</protein>
<dbReference type="Proteomes" id="UP001465755">
    <property type="component" value="Unassembled WGS sequence"/>
</dbReference>
<name>A0AAW1NM21_9CHLO</name>
<organism evidence="1 2">
    <name type="scientific">Symbiochloris irregularis</name>
    <dbReference type="NCBI Taxonomy" id="706552"/>
    <lineage>
        <taxon>Eukaryota</taxon>
        <taxon>Viridiplantae</taxon>
        <taxon>Chlorophyta</taxon>
        <taxon>core chlorophytes</taxon>
        <taxon>Trebouxiophyceae</taxon>
        <taxon>Trebouxiales</taxon>
        <taxon>Trebouxiaceae</taxon>
        <taxon>Symbiochloris</taxon>
    </lineage>
</organism>
<reference evidence="1 2" key="1">
    <citation type="journal article" date="2024" name="Nat. Commun.">
        <title>Phylogenomics reveals the evolutionary origins of lichenization in chlorophyte algae.</title>
        <authorList>
            <person name="Puginier C."/>
            <person name="Libourel C."/>
            <person name="Otte J."/>
            <person name="Skaloud P."/>
            <person name="Haon M."/>
            <person name="Grisel S."/>
            <person name="Petersen M."/>
            <person name="Berrin J.G."/>
            <person name="Delaux P.M."/>
            <person name="Dal Grande F."/>
            <person name="Keller J."/>
        </authorList>
    </citation>
    <scope>NUCLEOTIDE SEQUENCE [LARGE SCALE GENOMIC DNA]</scope>
    <source>
        <strain evidence="1 2">SAG 2036</strain>
    </source>
</reference>